<sequence>MNTTQMSPEFATAFRARLVEHVNTTARPKRRRALLAGGITLTLVLGGTAAAAATGLIPLPGGTEITELAETTSGTFTGTGALELGERPADTTGVAVSLTCLTPGTFRFDDGASVTCSTASDSANPSTYVVPADAVTGNQVGIVTGPDAVWSMTATWVLAETTEWAVNADGYTYGVINENGEPDLIAVMTTDNQPGYVWRTDLNDANGTTAAESFTSPEDALRWQEANAGVVRHIPVYESDGTTQIGAFQVGGN</sequence>
<gene>
    <name evidence="1" type="ORF">T9R20_03470</name>
</gene>
<reference evidence="1 2" key="1">
    <citation type="submission" date="2023-06" db="EMBL/GenBank/DDBJ databases">
        <title>Rock-solubilizing bacteria, Microbacterium invictum, promotes re-establishment of vegetation in rocky wasteland by accelerating rock bio-weathering and reshaping soil bacterial community.</title>
        <authorList>
            <person name="Liu C."/>
        </authorList>
    </citation>
    <scope>NUCLEOTIDE SEQUENCE [LARGE SCALE GENOMIC DNA]</scope>
    <source>
        <strain evidence="1 2">X-18</strain>
    </source>
</reference>
<dbReference type="RefSeq" id="WP_248242388.1">
    <property type="nucleotide sequence ID" value="NZ_CP139779.1"/>
</dbReference>
<evidence type="ECO:0000313" key="1">
    <source>
        <dbReference type="EMBL" id="WQB71034.1"/>
    </source>
</evidence>
<name>A0ABZ0VCS7_9MICO</name>
<dbReference type="Proteomes" id="UP001324533">
    <property type="component" value="Chromosome"/>
</dbReference>
<keyword evidence="2" id="KW-1185">Reference proteome</keyword>
<evidence type="ECO:0000313" key="2">
    <source>
        <dbReference type="Proteomes" id="UP001324533"/>
    </source>
</evidence>
<dbReference type="EMBL" id="CP139779">
    <property type="protein sequence ID" value="WQB71034.1"/>
    <property type="molecule type" value="Genomic_DNA"/>
</dbReference>
<organism evidence="1 2">
    <name type="scientific">Microbacterium invictum</name>
    <dbReference type="NCBI Taxonomy" id="515415"/>
    <lineage>
        <taxon>Bacteria</taxon>
        <taxon>Bacillati</taxon>
        <taxon>Actinomycetota</taxon>
        <taxon>Actinomycetes</taxon>
        <taxon>Micrococcales</taxon>
        <taxon>Microbacteriaceae</taxon>
        <taxon>Microbacterium</taxon>
    </lineage>
</organism>
<protein>
    <submittedName>
        <fullName evidence="1">Uncharacterized protein</fullName>
    </submittedName>
</protein>
<proteinExistence type="predicted"/>
<accession>A0ABZ0VCS7</accession>